<feature type="non-terminal residue" evidence="1">
    <location>
        <position position="1"/>
    </location>
</feature>
<dbReference type="EMBL" id="GBYX01476312">
    <property type="protein sequence ID" value="JAO05365.1"/>
    <property type="molecule type" value="Transcribed_RNA"/>
</dbReference>
<gene>
    <name evidence="1" type="primary">PPUP9000</name>
</gene>
<dbReference type="AlphaFoldDB" id="A0A0S7ELF1"/>
<reference evidence="1" key="1">
    <citation type="submission" date="2014-12" db="EMBL/GenBank/DDBJ databases">
        <title>Parallel Evolution in Life History Adaptation Evident in the Tissue-Specific Poeciliopsis prolifica transcriptome.</title>
        <authorList>
            <person name="Jue N.K."/>
            <person name="Foley R.J."/>
            <person name="Obergfell C."/>
            <person name="Reznick D.N."/>
            <person name="O'Neill R.J."/>
            <person name="O'Neill M.J."/>
        </authorList>
    </citation>
    <scope>NUCLEOTIDE SEQUENCE</scope>
</reference>
<proteinExistence type="predicted"/>
<evidence type="ECO:0000313" key="1">
    <source>
        <dbReference type="EMBL" id="JAO05365.1"/>
    </source>
</evidence>
<protein>
    <submittedName>
        <fullName evidence="1">PPUP9000</fullName>
    </submittedName>
</protein>
<organism evidence="1">
    <name type="scientific">Poeciliopsis prolifica</name>
    <name type="common">blackstripe livebearer</name>
    <dbReference type="NCBI Taxonomy" id="188132"/>
    <lineage>
        <taxon>Eukaryota</taxon>
        <taxon>Metazoa</taxon>
        <taxon>Chordata</taxon>
        <taxon>Craniata</taxon>
        <taxon>Vertebrata</taxon>
        <taxon>Euteleostomi</taxon>
        <taxon>Actinopterygii</taxon>
        <taxon>Neopterygii</taxon>
        <taxon>Teleostei</taxon>
        <taxon>Neoteleostei</taxon>
        <taxon>Acanthomorphata</taxon>
        <taxon>Ovalentaria</taxon>
        <taxon>Atherinomorphae</taxon>
        <taxon>Cyprinodontiformes</taxon>
        <taxon>Poeciliidae</taxon>
        <taxon>Poeciliinae</taxon>
        <taxon>Poeciliopsis</taxon>
    </lineage>
</organism>
<sequence length="122" mass="13764">VGYYANEVSNYRANRKPKGTNRHCDGQDVGLEHLQLNFSALRRTVSHINTITTIRGTRTFSIPLNHSALSVNIYTERGGGERLTSVLNNFPPFTTLSAEPVTQDFQQKISQTLWKNKNTKKS</sequence>
<accession>A0A0S7ELF1</accession>
<name>A0A0S7ELF1_9TELE</name>